<evidence type="ECO:0000313" key="2">
    <source>
        <dbReference type="EMBL" id="SMB98615.1"/>
    </source>
</evidence>
<proteinExistence type="predicted"/>
<dbReference type="Proteomes" id="UP000192266">
    <property type="component" value="Unassembled WGS sequence"/>
</dbReference>
<protein>
    <submittedName>
        <fullName evidence="2">MCP methyltransferase/methylesterase, CheR/CheB with PAS/PAC sensor</fullName>
    </submittedName>
</protein>
<dbReference type="EMBL" id="FWWW01000085">
    <property type="protein sequence ID" value="SMB98615.1"/>
    <property type="molecule type" value="Genomic_DNA"/>
</dbReference>
<gene>
    <name evidence="2" type="ORF">SAMN00120144_3826</name>
</gene>
<accession>A0A1W1VZ26</accession>
<dbReference type="PANTHER" id="PTHR24422">
    <property type="entry name" value="CHEMOTAXIS PROTEIN METHYLTRANSFERASE"/>
    <property type="match status" value="1"/>
</dbReference>
<dbReference type="GO" id="GO:0032259">
    <property type="term" value="P:methylation"/>
    <property type="evidence" value="ECO:0007669"/>
    <property type="project" value="UniProtKB-KW"/>
</dbReference>
<dbReference type="RefSeq" id="WP_084446935.1">
    <property type="nucleotide sequence ID" value="NZ_FWWW01000085.1"/>
</dbReference>
<reference evidence="2 3" key="1">
    <citation type="submission" date="2017-04" db="EMBL/GenBank/DDBJ databases">
        <authorList>
            <person name="Afonso C.L."/>
            <person name="Miller P.J."/>
            <person name="Scott M.A."/>
            <person name="Spackman E."/>
            <person name="Goraichik I."/>
            <person name="Dimitrov K.M."/>
            <person name="Suarez D.L."/>
            <person name="Swayne D.E."/>
        </authorList>
    </citation>
    <scope>NUCLEOTIDE SEQUENCE [LARGE SCALE GENOMIC DNA]</scope>
    <source>
        <strain evidence="2 3">DSM 11622</strain>
    </source>
</reference>
<keyword evidence="3" id="KW-1185">Reference proteome</keyword>
<dbReference type="PANTHER" id="PTHR24422:SF27">
    <property type="entry name" value="PROTEIN-GLUTAMATE O-METHYLTRANSFERASE"/>
    <property type="match status" value="1"/>
</dbReference>
<name>A0A1W1VZ26_9BACT</name>
<dbReference type="Pfam" id="PF13596">
    <property type="entry name" value="PAS_10"/>
    <property type="match status" value="1"/>
</dbReference>
<dbReference type="InterPro" id="IPR050903">
    <property type="entry name" value="Bact_Chemotaxis_MeTrfase"/>
</dbReference>
<evidence type="ECO:0000256" key="1">
    <source>
        <dbReference type="SAM" id="Coils"/>
    </source>
</evidence>
<keyword evidence="2" id="KW-0808">Transferase</keyword>
<organism evidence="2 3">
    <name type="scientific">Hymenobacter roseosalivarius DSM 11622</name>
    <dbReference type="NCBI Taxonomy" id="645990"/>
    <lineage>
        <taxon>Bacteria</taxon>
        <taxon>Pseudomonadati</taxon>
        <taxon>Bacteroidota</taxon>
        <taxon>Cytophagia</taxon>
        <taxon>Cytophagales</taxon>
        <taxon>Hymenobacteraceae</taxon>
        <taxon>Hymenobacter</taxon>
    </lineage>
</organism>
<dbReference type="GO" id="GO:0008168">
    <property type="term" value="F:methyltransferase activity"/>
    <property type="evidence" value="ECO:0007669"/>
    <property type="project" value="UniProtKB-KW"/>
</dbReference>
<evidence type="ECO:0000313" key="3">
    <source>
        <dbReference type="Proteomes" id="UP000192266"/>
    </source>
</evidence>
<dbReference type="OrthoDB" id="9816309at2"/>
<dbReference type="STRING" id="645990.SAMN00120144_3826"/>
<keyword evidence="1" id="KW-0175">Coiled coil</keyword>
<dbReference type="AlphaFoldDB" id="A0A1W1VZ26"/>
<sequence>MVEDVKLATEGGFQLLRLCVKYLAEPEQLQGLMLVSFEEQPTPRKVRTGKASSHPDELSRDAVVAALGKELQYTKLRLQTTIEEMESSLEELQSANEKLQSTNEEAMTNKEEMQSMNEELMTLNMQYVSRTEELSQAANDMKNFLEATEIAAIFLNNDLIIKRFTPPVGRIFKLVTSDVGHSITDFANMLRYDHLVRDVRQVIDRLVSAEANIQTTPASGTPCAFCPTAPSIIISTGPSSPSMT</sequence>
<keyword evidence="2" id="KW-0489">Methyltransferase</keyword>
<feature type="coiled-coil region" evidence="1">
    <location>
        <begin position="75"/>
        <end position="123"/>
    </location>
</feature>